<reference evidence="2 3" key="1">
    <citation type="submission" date="2023-11" db="EMBL/GenBank/DDBJ databases">
        <title>30 novel species of actinomycetes from the DSMZ collection.</title>
        <authorList>
            <person name="Nouioui I."/>
        </authorList>
    </citation>
    <scope>NUCLEOTIDE SEQUENCE [LARGE SCALE GENOMIC DNA]</scope>
    <source>
        <strain evidence="2 3">DSM 41524</strain>
    </source>
</reference>
<evidence type="ECO:0000313" key="2">
    <source>
        <dbReference type="EMBL" id="MEE4594483.1"/>
    </source>
</evidence>
<feature type="region of interest" description="Disordered" evidence="1">
    <location>
        <begin position="1"/>
        <end position="27"/>
    </location>
</feature>
<evidence type="ECO:0000313" key="3">
    <source>
        <dbReference type="Proteomes" id="UP001354709"/>
    </source>
</evidence>
<sequence>MSDTVKGRAMMTMRVSRDSGKTYGPMRVVKTTEPLRPIETSVWPPCRCPRCVSAQVTTRQP</sequence>
<protein>
    <submittedName>
        <fullName evidence="2">Uncharacterized protein</fullName>
    </submittedName>
</protein>
<keyword evidence="3" id="KW-1185">Reference proteome</keyword>
<dbReference type="Proteomes" id="UP001354709">
    <property type="component" value="Unassembled WGS sequence"/>
</dbReference>
<proteinExistence type="predicted"/>
<name>A0ABU7PZE5_9ACTN</name>
<dbReference type="RefSeq" id="WP_330810832.1">
    <property type="nucleotide sequence ID" value="NZ_JAZBJO010000012.1"/>
</dbReference>
<comment type="caution">
    <text evidence="2">The sequence shown here is derived from an EMBL/GenBank/DDBJ whole genome shotgun (WGS) entry which is preliminary data.</text>
</comment>
<dbReference type="EMBL" id="JAZBJO010000012">
    <property type="protein sequence ID" value="MEE4594483.1"/>
    <property type="molecule type" value="Genomic_DNA"/>
</dbReference>
<gene>
    <name evidence="2" type="ORF">V2J94_21790</name>
</gene>
<accession>A0ABU7PZE5</accession>
<evidence type="ECO:0000256" key="1">
    <source>
        <dbReference type="SAM" id="MobiDB-lite"/>
    </source>
</evidence>
<organism evidence="2 3">
    <name type="scientific">Streptomyces asiaticus subsp. ignotus</name>
    <dbReference type="NCBI Taxonomy" id="3098222"/>
    <lineage>
        <taxon>Bacteria</taxon>
        <taxon>Bacillati</taxon>
        <taxon>Actinomycetota</taxon>
        <taxon>Actinomycetes</taxon>
        <taxon>Kitasatosporales</taxon>
        <taxon>Streptomycetaceae</taxon>
        <taxon>Streptomyces</taxon>
        <taxon>Streptomyces violaceusniger group</taxon>
    </lineage>
</organism>